<evidence type="ECO:0000256" key="11">
    <source>
        <dbReference type="ARBA" id="ARBA00023157"/>
    </source>
</evidence>
<accession>A0A3M0JKG0</accession>
<dbReference type="PANTHER" id="PTHR18871:SF2">
    <property type="entry name" value="CENTROSOMAL PROTEIN OF 112 KDA"/>
    <property type="match status" value="1"/>
</dbReference>
<dbReference type="Pfam" id="PF14846">
    <property type="entry name" value="DUF4485"/>
    <property type="match status" value="1"/>
</dbReference>
<keyword evidence="9" id="KW-0677">Repeat</keyword>
<evidence type="ECO:0000256" key="1">
    <source>
        <dbReference type="ARBA" id="ARBA00003651"/>
    </source>
</evidence>
<feature type="disulfide bond" evidence="15">
    <location>
        <begin position="217"/>
        <end position="260"/>
    </location>
</feature>
<sequence length="1342" mass="154844">MTGLGPAWEGFGLDKGDQYPLFDYTAQELSHKEVCPRPPEVLFATLNVDKRVYEVGEEVEYTCRPGFMPNNGQRKYTCLPTGKWPFNTLLCLPKRCSPPPPLQNGKMDFEELQYQSSVTFSCNPGYNLVGSRTSQCMADGKWTGTLPQCQPVTCAPPSLPEFGVLSYRRLHPGNVSHFLDTIQFECVPPLALIGNETATCMANGNWSSIPVCKVVTCPTPIGIENGFIEFAVRRTYHYNESVSFGCQPGYVMEGSKHSRCENTGNWSTKPVCRAPCKIPVKKAVVLYNGEKKRVQNDLKDGILHGETVSFFCKNKEKSCAYTVDVACVDGNFTLPACFKGSGPLIIDRQRVMSLGFSRIYVTSCAFKMSTEDEIKEKLDAELDRCVVAMKPYVLNLQNSSGAGIGIVGRENRNLYAKLLLHMLQRGVLDGPFSQKPEEGMLRTLPAYMSVYFDEPSSPRVQNSSPDSLPEWVVGELGNHDSNVSSVEDLPSTTAPAHGERFNEKPSVISCYHRTDEDDLGTSLSDDQHKRNFALDDDDLEARLNSWNLGLENPRYLREKQVPMTLMTPKIGLGQSSPSRHHRVQFQAPEKEPHALGKQRYVYNPYDPGGPKPTKYPKYVCIGEYFVNYVFNYCTYGLETLRKIKGLEIKMKMAEGKFHEEKLQLQQKHDADVQKILDRKNDEIDVLKSTYLKKQKESEDMIRKLEKKVQTLVRESQVVREAKEQQIEELKKMCEQSNDSLNNEWEKRLHDAVAEMEKEKFNIQKKHTEDMQDLLQETNTRLAKMEEEYLQQTRSTNETVQKLGARVQQLTVEAENSNLQRQKLSQEKTEAEQRYQEVCSQLQELKVRYNLLQKDKDQIMHEYQQNLQQLQSKFDVDRDFLKQEQAQQTSGVIAELRHEMALLKQQLQDSEHQRQKQLRDQEYKVQQDKLHWQHVYEKQIHGIRNDLDKERGVAQKKIRHLEQALKEKEEQLRRVTEVQRLQAQQAGAALEEFKRQVELNSEKDSAEMKQRIAEVEADLRKSKLLREKQAQEFSWQLDEIKKRYEEQIVELKLEHEQEKTHLFQQHNAAQNCLVRDHQREIEKLEKQLHAAMAEHESQTQESRQRDGQVLELLFRVHKIITKVICSLEHQIRKLREELIQANALQNHQLLELSLQRDEEKLKAARDKEAALSSMKMEMEKVISDLKKKHTAETEAALVKANSRLKQMKEEFSQKLAKSSQEIADLKTTISFLTEEKSQHQLVMEQRLREVALKLEDEKQQLMTDHDRAIKALQDEVENYRGQVYDAHRRLQRNELKSQEQLITIREEYEKILKGLMPASSKKELEDTISSLKSQVTDGSVGSL</sequence>
<evidence type="ECO:0000256" key="17">
    <source>
        <dbReference type="SAM" id="MobiDB-lite"/>
    </source>
</evidence>
<feature type="domain" description="Sushi" evidence="18">
    <location>
        <begin position="152"/>
        <end position="214"/>
    </location>
</feature>
<feature type="coiled-coil region" evidence="16">
    <location>
        <begin position="676"/>
        <end position="743"/>
    </location>
</feature>
<evidence type="ECO:0000256" key="6">
    <source>
        <dbReference type="ARBA" id="ARBA00022659"/>
    </source>
</evidence>
<dbReference type="InterPro" id="IPR015104">
    <property type="entry name" value="Sushi_2"/>
</dbReference>
<dbReference type="InterPro" id="IPR035976">
    <property type="entry name" value="Sushi/SCR/CCP_sf"/>
</dbReference>
<reference evidence="19 20" key="1">
    <citation type="submission" date="2018-07" db="EMBL/GenBank/DDBJ databases">
        <title>A high quality draft genome assembly of the barn swallow (H. rustica rustica).</title>
        <authorList>
            <person name="Formenti G."/>
            <person name="Chiara M."/>
            <person name="Poveda L."/>
            <person name="Francoijs K.-J."/>
            <person name="Bonisoli-Alquati A."/>
            <person name="Canova L."/>
            <person name="Gianfranceschi L."/>
            <person name="Horner D.S."/>
            <person name="Saino N."/>
        </authorList>
    </citation>
    <scope>NUCLEOTIDE SEQUENCE [LARGE SCALE GENOMIC DNA]</scope>
    <source>
        <strain evidence="19">Chelidonia</strain>
        <tissue evidence="19">Blood</tissue>
    </source>
</reference>
<feature type="coiled-coil region" evidence="16">
    <location>
        <begin position="1011"/>
        <end position="1100"/>
    </location>
</feature>
<feature type="domain" description="Sushi" evidence="18">
    <location>
        <begin position="215"/>
        <end position="274"/>
    </location>
</feature>
<feature type="disulfide bond" evidence="15">
    <location>
        <begin position="122"/>
        <end position="149"/>
    </location>
</feature>
<keyword evidence="12" id="KW-0325">Glycoprotein</keyword>
<comment type="function">
    <text evidence="1">Binds to various kinds of negatively charged substances such as heparin, phospholipids, and dextran sulfate. May prevent activation of the intrinsic blood coagulation cascade by binding to phospholipids on the surface of damaged cells.</text>
</comment>
<feature type="domain" description="Sushi" evidence="18">
    <location>
        <begin position="33"/>
        <end position="93"/>
    </location>
</feature>
<keyword evidence="7" id="KW-0358">Heparin-binding</keyword>
<feature type="compositionally biased region" description="Polar residues" evidence="17">
    <location>
        <begin position="482"/>
        <end position="494"/>
    </location>
</feature>
<dbReference type="Pfam" id="PF00084">
    <property type="entry name" value="Sushi"/>
    <property type="match status" value="4"/>
</dbReference>
<dbReference type="Proteomes" id="UP000269221">
    <property type="component" value="Unassembled WGS sequence"/>
</dbReference>
<organism evidence="19 20">
    <name type="scientific">Hirundo rustica rustica</name>
    <dbReference type="NCBI Taxonomy" id="333673"/>
    <lineage>
        <taxon>Eukaryota</taxon>
        <taxon>Metazoa</taxon>
        <taxon>Chordata</taxon>
        <taxon>Craniata</taxon>
        <taxon>Vertebrata</taxon>
        <taxon>Euteleostomi</taxon>
        <taxon>Archelosauria</taxon>
        <taxon>Archosauria</taxon>
        <taxon>Dinosauria</taxon>
        <taxon>Saurischia</taxon>
        <taxon>Theropoda</taxon>
        <taxon>Coelurosauria</taxon>
        <taxon>Aves</taxon>
        <taxon>Neognathae</taxon>
        <taxon>Neoaves</taxon>
        <taxon>Telluraves</taxon>
        <taxon>Australaves</taxon>
        <taxon>Passeriformes</taxon>
        <taxon>Sylvioidea</taxon>
        <taxon>Hirundinidae</taxon>
        <taxon>Hirundo</taxon>
    </lineage>
</organism>
<evidence type="ECO:0000256" key="7">
    <source>
        <dbReference type="ARBA" id="ARBA00022674"/>
    </source>
</evidence>
<evidence type="ECO:0000313" key="20">
    <source>
        <dbReference type="Proteomes" id="UP000269221"/>
    </source>
</evidence>
<gene>
    <name evidence="19" type="ORF">DUI87_28283</name>
</gene>
<evidence type="ECO:0000256" key="3">
    <source>
        <dbReference type="ARBA" id="ARBA00004613"/>
    </source>
</evidence>
<keyword evidence="20" id="KW-1185">Reference proteome</keyword>
<keyword evidence="11 15" id="KW-1015">Disulfide bond</keyword>
<evidence type="ECO:0000256" key="8">
    <source>
        <dbReference type="ARBA" id="ARBA00022729"/>
    </source>
</evidence>
<feature type="domain" description="Sushi" evidence="18">
    <location>
        <begin position="94"/>
        <end position="151"/>
    </location>
</feature>
<dbReference type="GO" id="GO:0008201">
    <property type="term" value="F:heparin binding"/>
    <property type="evidence" value="ECO:0007669"/>
    <property type="project" value="UniProtKB-KW"/>
</dbReference>
<dbReference type="PANTHER" id="PTHR18871">
    <property type="entry name" value="CENTROSOMAL PROTEIN OF 112 KDA"/>
    <property type="match status" value="1"/>
</dbReference>
<dbReference type="InterPro" id="IPR027831">
    <property type="entry name" value="DUF4485"/>
</dbReference>
<evidence type="ECO:0000259" key="18">
    <source>
        <dbReference type="PROSITE" id="PS50923"/>
    </source>
</evidence>
<keyword evidence="5" id="KW-0964">Secreted</keyword>
<comment type="subcellular location">
    <subcellularLocation>
        <location evidence="2">Membrane</location>
    </subcellularLocation>
    <subcellularLocation>
        <location evidence="3">Secreted</location>
    </subcellularLocation>
</comment>
<dbReference type="InterPro" id="IPR055310">
    <property type="entry name" value="CEP112"/>
</dbReference>
<dbReference type="OrthoDB" id="78101at2759"/>
<evidence type="ECO:0000256" key="15">
    <source>
        <dbReference type="PROSITE-ProRule" id="PRU00302"/>
    </source>
</evidence>
<evidence type="ECO:0000256" key="4">
    <source>
        <dbReference type="ARBA" id="ARBA00020104"/>
    </source>
</evidence>
<keyword evidence="16" id="KW-0175">Coiled coil</keyword>
<keyword evidence="8" id="KW-0732">Signal</keyword>
<evidence type="ECO:0000256" key="10">
    <source>
        <dbReference type="ARBA" id="ARBA00023136"/>
    </source>
</evidence>
<dbReference type="GO" id="GO:0005576">
    <property type="term" value="C:extracellular region"/>
    <property type="evidence" value="ECO:0007669"/>
    <property type="project" value="UniProtKB-SubCell"/>
</dbReference>
<feature type="coiled-coil region" evidence="16">
    <location>
        <begin position="767"/>
        <end position="919"/>
    </location>
</feature>
<feature type="coiled-coil region" evidence="16">
    <location>
        <begin position="1146"/>
        <end position="1288"/>
    </location>
</feature>
<feature type="region of interest" description="Disordered" evidence="17">
    <location>
        <begin position="482"/>
        <end position="502"/>
    </location>
</feature>
<evidence type="ECO:0000256" key="9">
    <source>
        <dbReference type="ARBA" id="ARBA00022737"/>
    </source>
</evidence>
<feature type="disulfide bond" evidence="15">
    <location>
        <begin position="35"/>
        <end position="78"/>
    </location>
</feature>
<dbReference type="CDD" id="cd00033">
    <property type="entry name" value="CCP"/>
    <property type="match status" value="4"/>
</dbReference>
<dbReference type="GO" id="GO:0016020">
    <property type="term" value="C:membrane"/>
    <property type="evidence" value="ECO:0007669"/>
    <property type="project" value="UniProtKB-SubCell"/>
</dbReference>
<proteinExistence type="predicted"/>
<dbReference type="EMBL" id="QRBI01000187">
    <property type="protein sequence ID" value="RMB95296.1"/>
    <property type="molecule type" value="Genomic_DNA"/>
</dbReference>
<dbReference type="PROSITE" id="PS50923">
    <property type="entry name" value="SUSHI"/>
    <property type="match status" value="4"/>
</dbReference>
<protein>
    <recommendedName>
        <fullName evidence="4">Beta-2-glycoprotein 1</fullName>
    </recommendedName>
    <alternativeName>
        <fullName evidence="13">Apolipoprotein H</fullName>
    </alternativeName>
    <alternativeName>
        <fullName evidence="14">Beta-2-glycoprotein I</fullName>
    </alternativeName>
</protein>
<keyword evidence="10" id="KW-0472">Membrane</keyword>
<name>A0A3M0JKG0_HIRRU</name>
<comment type="caution">
    <text evidence="15">Lacks conserved residue(s) required for the propagation of feature annotation.</text>
</comment>
<evidence type="ECO:0000256" key="2">
    <source>
        <dbReference type="ARBA" id="ARBA00004370"/>
    </source>
</evidence>
<evidence type="ECO:0000256" key="12">
    <source>
        <dbReference type="ARBA" id="ARBA00023180"/>
    </source>
</evidence>
<feature type="coiled-coil region" evidence="16">
    <location>
        <begin position="943"/>
        <end position="980"/>
    </location>
</feature>
<evidence type="ECO:0000256" key="14">
    <source>
        <dbReference type="ARBA" id="ARBA00033414"/>
    </source>
</evidence>
<evidence type="ECO:0000256" key="13">
    <source>
        <dbReference type="ARBA" id="ARBA00029855"/>
    </source>
</evidence>
<dbReference type="FunFam" id="2.10.70.10:FF:000011">
    <property type="entry name" value="CUB and sushi domain-containing protein 3 isoform A"/>
    <property type="match status" value="1"/>
</dbReference>
<dbReference type="SUPFAM" id="SSF57535">
    <property type="entry name" value="Complement control module/SCR domain"/>
    <property type="match status" value="5"/>
</dbReference>
<dbReference type="SMART" id="SM00032">
    <property type="entry name" value="CCP"/>
    <property type="match status" value="4"/>
</dbReference>
<evidence type="ECO:0000256" key="16">
    <source>
        <dbReference type="SAM" id="Coils"/>
    </source>
</evidence>
<evidence type="ECO:0000313" key="19">
    <source>
        <dbReference type="EMBL" id="RMB95296.1"/>
    </source>
</evidence>
<evidence type="ECO:0000256" key="5">
    <source>
        <dbReference type="ARBA" id="ARBA00022525"/>
    </source>
</evidence>
<comment type="caution">
    <text evidence="19">The sequence shown here is derived from an EMBL/GenBank/DDBJ whole genome shotgun (WGS) entry which is preliminary data.</text>
</comment>
<dbReference type="Gene3D" id="2.10.70.10">
    <property type="entry name" value="Complement Module, domain 1"/>
    <property type="match status" value="5"/>
</dbReference>
<dbReference type="InterPro" id="IPR000436">
    <property type="entry name" value="Sushi_SCR_CCP_dom"/>
</dbReference>
<keyword evidence="6 15" id="KW-0768">Sushi</keyword>
<dbReference type="STRING" id="333673.A0A3M0JKG0"/>
<dbReference type="Pfam" id="PF09014">
    <property type="entry name" value="Sushi_2"/>
    <property type="match status" value="1"/>
</dbReference>